<gene>
    <name evidence="1" type="ordered locus">Caci_2222</name>
</gene>
<accession>C7QHW6</accession>
<name>C7QHW6_CATAD</name>
<dbReference type="KEGG" id="cai:Caci_2222"/>
<dbReference type="InParanoid" id="C7QHW6"/>
<dbReference type="HOGENOM" id="CLU_1999792_0_0_11"/>
<dbReference type="RefSeq" id="WP_012786434.1">
    <property type="nucleotide sequence ID" value="NC_013131.1"/>
</dbReference>
<evidence type="ECO:0000313" key="1">
    <source>
        <dbReference type="EMBL" id="ACU71141.1"/>
    </source>
</evidence>
<organism evidence="1 2">
    <name type="scientific">Catenulispora acidiphila (strain DSM 44928 / JCM 14897 / NBRC 102108 / NRRL B-24433 / ID139908)</name>
    <dbReference type="NCBI Taxonomy" id="479433"/>
    <lineage>
        <taxon>Bacteria</taxon>
        <taxon>Bacillati</taxon>
        <taxon>Actinomycetota</taxon>
        <taxon>Actinomycetes</taxon>
        <taxon>Catenulisporales</taxon>
        <taxon>Catenulisporaceae</taxon>
        <taxon>Catenulispora</taxon>
    </lineage>
</organism>
<dbReference type="Proteomes" id="UP000000851">
    <property type="component" value="Chromosome"/>
</dbReference>
<protein>
    <submittedName>
        <fullName evidence="1">Uncharacterized protein</fullName>
    </submittedName>
</protein>
<keyword evidence="2" id="KW-1185">Reference proteome</keyword>
<evidence type="ECO:0000313" key="2">
    <source>
        <dbReference type="Proteomes" id="UP000000851"/>
    </source>
</evidence>
<reference evidence="1 2" key="1">
    <citation type="journal article" date="2009" name="Stand. Genomic Sci.">
        <title>Complete genome sequence of Catenulispora acidiphila type strain (ID 139908).</title>
        <authorList>
            <person name="Copeland A."/>
            <person name="Lapidus A."/>
            <person name="Glavina Del Rio T."/>
            <person name="Nolan M."/>
            <person name="Lucas S."/>
            <person name="Chen F."/>
            <person name="Tice H."/>
            <person name="Cheng J.F."/>
            <person name="Bruce D."/>
            <person name="Goodwin L."/>
            <person name="Pitluck S."/>
            <person name="Mikhailova N."/>
            <person name="Pati A."/>
            <person name="Ivanova N."/>
            <person name="Mavromatis K."/>
            <person name="Chen A."/>
            <person name="Palaniappan K."/>
            <person name="Chain P."/>
            <person name="Land M."/>
            <person name="Hauser L."/>
            <person name="Chang Y.J."/>
            <person name="Jeffries C.D."/>
            <person name="Chertkov O."/>
            <person name="Brettin T."/>
            <person name="Detter J.C."/>
            <person name="Han C."/>
            <person name="Ali Z."/>
            <person name="Tindall B.J."/>
            <person name="Goker M."/>
            <person name="Bristow J."/>
            <person name="Eisen J.A."/>
            <person name="Markowitz V."/>
            <person name="Hugenholtz P."/>
            <person name="Kyrpides N.C."/>
            <person name="Klenk H.P."/>
        </authorList>
    </citation>
    <scope>NUCLEOTIDE SEQUENCE [LARGE SCALE GENOMIC DNA]</scope>
    <source>
        <strain evidence="2">DSM 44928 / JCM 14897 / NBRC 102108 / NRRL B-24433 / ID139908</strain>
    </source>
</reference>
<dbReference type="EMBL" id="CP001700">
    <property type="protein sequence ID" value="ACU71141.1"/>
    <property type="molecule type" value="Genomic_DNA"/>
</dbReference>
<sequence>MSKEIVRFNGDRNEVVATLPNVLPGSLTRMAVVKAIATAAENTAYALASARYAVVKVVTETSLQIEFLNERRRVIREDIIPVLAISQSHNDARRAVYNMSLDDDIRQDALADLDRARQRRRDRL</sequence>
<proteinExistence type="predicted"/>
<dbReference type="AlphaFoldDB" id="C7QHW6"/>